<evidence type="ECO:0000313" key="3">
    <source>
        <dbReference type="Proteomes" id="UP000649617"/>
    </source>
</evidence>
<dbReference type="InterPro" id="IPR004046">
    <property type="entry name" value="GST_C"/>
</dbReference>
<dbReference type="Gene3D" id="1.20.1050.130">
    <property type="match status" value="1"/>
</dbReference>
<dbReference type="OrthoDB" id="430154at2759"/>
<accession>A0A812MZH5</accession>
<comment type="caution">
    <text evidence="2">The sequence shown here is derived from an EMBL/GenBank/DDBJ whole genome shotgun (WGS) entry which is preliminary data.</text>
</comment>
<evidence type="ECO:0000259" key="1">
    <source>
        <dbReference type="PROSITE" id="PS50405"/>
    </source>
</evidence>
<dbReference type="InterPro" id="IPR010987">
    <property type="entry name" value="Glutathione-S-Trfase_C-like"/>
</dbReference>
<organism evidence="2 3">
    <name type="scientific">Symbiodinium pilosum</name>
    <name type="common">Dinoflagellate</name>
    <dbReference type="NCBI Taxonomy" id="2952"/>
    <lineage>
        <taxon>Eukaryota</taxon>
        <taxon>Sar</taxon>
        <taxon>Alveolata</taxon>
        <taxon>Dinophyceae</taxon>
        <taxon>Suessiales</taxon>
        <taxon>Symbiodiniaceae</taxon>
        <taxon>Symbiodinium</taxon>
    </lineage>
</organism>
<feature type="domain" description="GST C-terminal" evidence="1">
    <location>
        <begin position="1"/>
        <end position="103"/>
    </location>
</feature>
<dbReference type="InterPro" id="IPR036282">
    <property type="entry name" value="Glutathione-S-Trfase_C_sf"/>
</dbReference>
<protein>
    <recommendedName>
        <fullName evidence="1">GST C-terminal domain-containing protein</fullName>
    </recommendedName>
</protein>
<sequence length="138" mass="15769">MAQELCTINPLINCYTGREFVQVKQWYFSTLPRHLANIERLLSADFFGGTAPSHADFNVYHHLSNARLVEPQCVPDRLAQWMESMEALPALRAYLEERPDLVGIGEDPGLVDKAGRFLAQRHPEGQCRLQDGHFIFEE</sequence>
<dbReference type="PROSITE" id="PS50405">
    <property type="entry name" value="GST_CTER"/>
    <property type="match status" value="1"/>
</dbReference>
<name>A0A812MZH5_SYMPI</name>
<dbReference type="Pfam" id="PF14497">
    <property type="entry name" value="GST_C_3"/>
    <property type="match status" value="1"/>
</dbReference>
<reference evidence="2" key="1">
    <citation type="submission" date="2021-02" db="EMBL/GenBank/DDBJ databases">
        <authorList>
            <person name="Dougan E. K."/>
            <person name="Rhodes N."/>
            <person name="Thang M."/>
            <person name="Chan C."/>
        </authorList>
    </citation>
    <scope>NUCLEOTIDE SEQUENCE</scope>
</reference>
<proteinExistence type="predicted"/>
<keyword evidence="3" id="KW-1185">Reference proteome</keyword>
<gene>
    <name evidence="2" type="ORF">SPIL2461_LOCUS6470</name>
</gene>
<dbReference type="EMBL" id="CAJNIZ010009779">
    <property type="protein sequence ID" value="CAE7287934.1"/>
    <property type="molecule type" value="Genomic_DNA"/>
</dbReference>
<dbReference type="Proteomes" id="UP000649617">
    <property type="component" value="Unassembled WGS sequence"/>
</dbReference>
<dbReference type="AlphaFoldDB" id="A0A812MZH5"/>
<dbReference type="SUPFAM" id="SSF47616">
    <property type="entry name" value="GST C-terminal domain-like"/>
    <property type="match status" value="1"/>
</dbReference>
<evidence type="ECO:0000313" key="2">
    <source>
        <dbReference type="EMBL" id="CAE7287934.1"/>
    </source>
</evidence>